<keyword evidence="3" id="KW-0732">Signal</keyword>
<dbReference type="Proteomes" id="UP000218231">
    <property type="component" value="Unassembled WGS sequence"/>
</dbReference>
<dbReference type="OrthoDB" id="431497at2759"/>
<feature type="coiled-coil region" evidence="1">
    <location>
        <begin position="15"/>
        <end position="56"/>
    </location>
</feature>
<organism evidence="5 6">
    <name type="scientific">Diploscapter pachys</name>
    <dbReference type="NCBI Taxonomy" id="2018661"/>
    <lineage>
        <taxon>Eukaryota</taxon>
        <taxon>Metazoa</taxon>
        <taxon>Ecdysozoa</taxon>
        <taxon>Nematoda</taxon>
        <taxon>Chromadorea</taxon>
        <taxon>Rhabditida</taxon>
        <taxon>Rhabditina</taxon>
        <taxon>Rhabditomorpha</taxon>
        <taxon>Rhabditoidea</taxon>
        <taxon>Rhabditidae</taxon>
        <taxon>Diploscapter</taxon>
    </lineage>
</organism>
<dbReference type="SUPFAM" id="SSF52540">
    <property type="entry name" value="P-loop containing nucleoside triphosphate hydrolases"/>
    <property type="match status" value="1"/>
</dbReference>
<dbReference type="Pfam" id="PF02463">
    <property type="entry name" value="SMC_N"/>
    <property type="match status" value="1"/>
</dbReference>
<protein>
    <recommendedName>
        <fullName evidence="4">RecF/RecN/SMC N-terminal domain-containing protein</fullName>
    </recommendedName>
</protein>
<feature type="domain" description="RecF/RecN/SMC N-terminal" evidence="4">
    <location>
        <begin position="111"/>
        <end position="325"/>
    </location>
</feature>
<comment type="caution">
    <text evidence="5">The sequence shown here is derived from an EMBL/GenBank/DDBJ whole genome shotgun (WGS) entry which is preliminary data.</text>
</comment>
<feature type="chain" id="PRO_5013353607" description="RecF/RecN/SMC N-terminal domain-containing protein" evidence="3">
    <location>
        <begin position="21"/>
        <end position="347"/>
    </location>
</feature>
<evidence type="ECO:0000313" key="5">
    <source>
        <dbReference type="EMBL" id="PAV78044.1"/>
    </source>
</evidence>
<feature type="compositionally biased region" description="Polar residues" evidence="2">
    <location>
        <begin position="189"/>
        <end position="202"/>
    </location>
</feature>
<dbReference type="Gene3D" id="3.40.50.300">
    <property type="entry name" value="P-loop containing nucleotide triphosphate hydrolases"/>
    <property type="match status" value="1"/>
</dbReference>
<reference evidence="5 6" key="1">
    <citation type="journal article" date="2017" name="Curr. Biol.">
        <title>Genome architecture and evolution of a unichromosomal asexual nematode.</title>
        <authorList>
            <person name="Fradin H."/>
            <person name="Zegar C."/>
            <person name="Gutwein M."/>
            <person name="Lucas J."/>
            <person name="Kovtun M."/>
            <person name="Corcoran D."/>
            <person name="Baugh L.R."/>
            <person name="Kiontke K."/>
            <person name="Gunsalus K."/>
            <person name="Fitch D.H."/>
            <person name="Piano F."/>
        </authorList>
    </citation>
    <scope>NUCLEOTIDE SEQUENCE [LARGE SCALE GENOMIC DNA]</scope>
    <source>
        <strain evidence="5">PF1309</strain>
    </source>
</reference>
<keyword evidence="6" id="KW-1185">Reference proteome</keyword>
<feature type="coiled-coil region" evidence="1">
    <location>
        <begin position="88"/>
        <end position="143"/>
    </location>
</feature>
<evidence type="ECO:0000256" key="3">
    <source>
        <dbReference type="SAM" id="SignalP"/>
    </source>
</evidence>
<feature type="region of interest" description="Disordered" evidence="2">
    <location>
        <begin position="181"/>
        <end position="217"/>
    </location>
</feature>
<feature type="signal peptide" evidence="3">
    <location>
        <begin position="1"/>
        <end position="20"/>
    </location>
</feature>
<evidence type="ECO:0000256" key="1">
    <source>
        <dbReference type="SAM" id="Coils"/>
    </source>
</evidence>
<sequence length="347" mass="38850">MKIIIFIFAAVTARISEVDGQLEEYNDESDKLTRQLDGLYDQQKDLEEQIANYTAQADRICTSLASLNMGLIGTLPTDAFSKYTNLNAKQKERKLTEVMAELKKYENVNKKAYDQFLDAQRKLDELNKRYEEQIDSIKSITELIEVMNARKHEAMLLTFKQVSKNFADVFKKLAPQGSGELRIMRKDGTQSSETSFDDQNGPSASANDSSSTSQGREDIEKFTGVSIRCSFNTDDGTGTREMQQLSGGQKTLVALALIFAIQKCDPAPFYLFDEIDAALDAQHRAAIAVQIGVTAKEAQFITTTFRPELLEPAEVCYGVKFQNKVSHISQVSKEAAKDFIEDDQAHT</sequence>
<keyword evidence="1" id="KW-0175">Coiled coil</keyword>
<dbReference type="PANTHER" id="PTHR43977">
    <property type="entry name" value="STRUCTURAL MAINTENANCE OF CHROMOSOMES PROTEIN 3"/>
    <property type="match status" value="1"/>
</dbReference>
<dbReference type="AlphaFoldDB" id="A0A2A2KVS4"/>
<dbReference type="FunFam" id="3.40.50.300:FF:000370">
    <property type="entry name" value="Structural maintenance of chromosomes 3"/>
    <property type="match status" value="1"/>
</dbReference>
<evidence type="ECO:0000313" key="6">
    <source>
        <dbReference type="Proteomes" id="UP000218231"/>
    </source>
</evidence>
<name>A0A2A2KVS4_9BILA</name>
<dbReference type="InterPro" id="IPR027417">
    <property type="entry name" value="P-loop_NTPase"/>
</dbReference>
<dbReference type="STRING" id="2018661.A0A2A2KVS4"/>
<accession>A0A2A2KVS4</accession>
<gene>
    <name evidence="5" type="ORF">WR25_00925</name>
</gene>
<evidence type="ECO:0000259" key="4">
    <source>
        <dbReference type="Pfam" id="PF02463"/>
    </source>
</evidence>
<evidence type="ECO:0000256" key="2">
    <source>
        <dbReference type="SAM" id="MobiDB-lite"/>
    </source>
</evidence>
<dbReference type="EMBL" id="LIAE01007628">
    <property type="protein sequence ID" value="PAV78044.1"/>
    <property type="molecule type" value="Genomic_DNA"/>
</dbReference>
<proteinExistence type="predicted"/>
<dbReference type="InterPro" id="IPR003395">
    <property type="entry name" value="RecF/RecN/SMC_N"/>
</dbReference>
<feature type="compositionally biased region" description="Low complexity" evidence="2">
    <location>
        <begin position="203"/>
        <end position="213"/>
    </location>
</feature>